<dbReference type="EMBL" id="JSXS01000014">
    <property type="protein sequence ID" value="KIL33364.1"/>
    <property type="molecule type" value="Genomic_DNA"/>
</dbReference>
<gene>
    <name evidence="1" type="ORF">B4067_0257</name>
</gene>
<dbReference type="AlphaFoldDB" id="A0ABD3ZZ21"/>
<evidence type="ECO:0000313" key="2">
    <source>
        <dbReference type="Proteomes" id="UP000031970"/>
    </source>
</evidence>
<reference evidence="1 2" key="1">
    <citation type="submission" date="2014-11" db="EMBL/GenBank/DDBJ databases">
        <title>Draft Genome Sequences of Nine Bacillus subtilis Strains that Form Spores with High Heat-Resistance.</title>
        <authorList>
            <person name="Krawcyk A.O."/>
            <person name="Berendsen E.M."/>
            <person name="de Jong A."/>
            <person name="Holsappel S."/>
            <person name="Eijlander R.T."/>
            <person name="Wells-Bennik M."/>
            <person name="Kuipers O.P."/>
        </authorList>
    </citation>
    <scope>NUCLEOTIDE SEQUENCE [LARGE SCALE GENOMIC DNA]</scope>
    <source>
        <strain evidence="1 2">B4067</strain>
    </source>
</reference>
<proteinExistence type="predicted"/>
<dbReference type="GO" id="GO:0004574">
    <property type="term" value="F:oligo-1,6-glucosidase activity"/>
    <property type="evidence" value="ECO:0007669"/>
    <property type="project" value="UniProtKB-EC"/>
</dbReference>
<protein>
    <submittedName>
        <fullName evidence="1">Oligo-1,6-glucosidase</fullName>
        <ecNumber evidence="1">3.2.1.10</ecNumber>
    </submittedName>
</protein>
<keyword evidence="1" id="KW-0326">Glycosidase</keyword>
<keyword evidence="1" id="KW-0378">Hydrolase</keyword>
<dbReference type="Proteomes" id="UP000031970">
    <property type="component" value="Unassembled WGS sequence"/>
</dbReference>
<comment type="caution">
    <text evidence="1">The sequence shown here is derived from an EMBL/GenBank/DDBJ whole genome shotgun (WGS) entry which is preliminary data.</text>
</comment>
<name>A0ABD3ZZ21_BACIU</name>
<accession>A0ABD3ZZ21</accession>
<dbReference type="EC" id="3.2.1.10" evidence="1"/>
<organism evidence="1 2">
    <name type="scientific">Bacillus subtilis subsp. subtilis</name>
    <dbReference type="NCBI Taxonomy" id="135461"/>
    <lineage>
        <taxon>Bacteria</taxon>
        <taxon>Bacillati</taxon>
        <taxon>Bacillota</taxon>
        <taxon>Bacilli</taxon>
        <taxon>Bacillales</taxon>
        <taxon>Bacillaceae</taxon>
        <taxon>Bacillus</taxon>
    </lineage>
</organism>
<evidence type="ECO:0000313" key="1">
    <source>
        <dbReference type="EMBL" id="KIL33364.1"/>
    </source>
</evidence>
<sequence>MLPDDPQLFVYMRENSKQQLLSVSQSIIFQKSRLFFSGLRTAAKLRPLCL</sequence>